<dbReference type="GO" id="GO:0099572">
    <property type="term" value="C:postsynaptic specialization"/>
    <property type="evidence" value="ECO:0007669"/>
    <property type="project" value="TreeGrafter"/>
</dbReference>
<dbReference type="Proteomes" id="UP000472262">
    <property type="component" value="Unassembled WGS sequence"/>
</dbReference>
<organism evidence="4 5">
    <name type="scientific">Sinocyclocheilus grahami</name>
    <name type="common">Dianchi golden-line fish</name>
    <name type="synonym">Barbus grahami</name>
    <dbReference type="NCBI Taxonomy" id="75366"/>
    <lineage>
        <taxon>Eukaryota</taxon>
        <taxon>Metazoa</taxon>
        <taxon>Chordata</taxon>
        <taxon>Craniata</taxon>
        <taxon>Vertebrata</taxon>
        <taxon>Euteleostomi</taxon>
        <taxon>Actinopterygii</taxon>
        <taxon>Neopterygii</taxon>
        <taxon>Teleostei</taxon>
        <taxon>Ostariophysi</taxon>
        <taxon>Cypriniformes</taxon>
        <taxon>Cyprinidae</taxon>
        <taxon>Cyprininae</taxon>
        <taxon>Sinocyclocheilus</taxon>
    </lineage>
</organism>
<reference evidence="4" key="2">
    <citation type="submission" date="2025-09" db="UniProtKB">
        <authorList>
            <consortium name="Ensembl"/>
        </authorList>
    </citation>
    <scope>IDENTIFICATION</scope>
</reference>
<dbReference type="AlphaFoldDB" id="A0A672N5I1"/>
<feature type="region of interest" description="Disordered" evidence="2">
    <location>
        <begin position="65"/>
        <end position="88"/>
    </location>
</feature>
<dbReference type="PANTHER" id="PTHR12353">
    <property type="entry name" value="DISKS LARGE-ASSOCIATED PROTEIN DAP SAP90/PSD-95-ASSOCIATED PROTEIN"/>
    <property type="match status" value="1"/>
</dbReference>
<evidence type="ECO:0000256" key="2">
    <source>
        <dbReference type="SAM" id="MobiDB-lite"/>
    </source>
</evidence>
<protein>
    <recommendedName>
        <fullName evidence="6">Discs, large (Drosophila) homolog-associated protein 4b</fullName>
    </recommendedName>
</protein>
<evidence type="ECO:0008006" key="6">
    <source>
        <dbReference type="Google" id="ProtNLM"/>
    </source>
</evidence>
<sequence>LDLSTNSDLCSGNQMGHECASAVCLMFVQMPSTGDWMGTLGRSGPMGEIPCRRMRSGSYVKAMADLEDSDDSDESPKPSPKSTARRQSYLRATQQSLTACGLSLISCLFSSLCDPRSLAVLSCLPSLREYSGNRSLDNLDCIGGSSPFPNWDDDDFSQGCSTLGRGSCISQVRPLMTFEDELEDMHPHSRCSEPPDMPMPTCFRSRSHSYLRAIQAGCSQDDDTASMDSDSPPPTTTTTVRTYSNSTGEYRPAEPYYYPPFFCCFFLIYSCTIIYTNILFHF</sequence>
<accession>A0A672N5I1</accession>
<dbReference type="Ensembl" id="ENSSGRT00000048272.1">
    <property type="protein sequence ID" value="ENSSGRP00000045108.1"/>
    <property type="gene ID" value="ENSSGRG00000024238.1"/>
</dbReference>
<evidence type="ECO:0000313" key="4">
    <source>
        <dbReference type="Ensembl" id="ENSSGRP00000045108.1"/>
    </source>
</evidence>
<name>A0A672N5I1_SINGR</name>
<keyword evidence="3" id="KW-0472">Membrane</keyword>
<dbReference type="GO" id="GO:0023052">
    <property type="term" value="P:signaling"/>
    <property type="evidence" value="ECO:0007669"/>
    <property type="project" value="InterPro"/>
</dbReference>
<evidence type="ECO:0000256" key="1">
    <source>
        <dbReference type="ARBA" id="ARBA00008839"/>
    </source>
</evidence>
<keyword evidence="5" id="KW-1185">Reference proteome</keyword>
<evidence type="ECO:0000256" key="3">
    <source>
        <dbReference type="SAM" id="Phobius"/>
    </source>
</evidence>
<feature type="region of interest" description="Disordered" evidence="2">
    <location>
        <begin position="220"/>
        <end position="245"/>
    </location>
</feature>
<dbReference type="OMA" id="MGHECAS"/>
<keyword evidence="3" id="KW-0812">Transmembrane</keyword>
<dbReference type="GO" id="GO:0098978">
    <property type="term" value="C:glutamatergic synapse"/>
    <property type="evidence" value="ECO:0007669"/>
    <property type="project" value="TreeGrafter"/>
</dbReference>
<keyword evidence="3" id="KW-1133">Transmembrane helix</keyword>
<dbReference type="PANTHER" id="PTHR12353:SF19">
    <property type="entry name" value="DISKS LARGE-ASSOCIATED PROTEIN 4"/>
    <property type="match status" value="1"/>
</dbReference>
<proteinExistence type="inferred from homology"/>
<dbReference type="GO" id="GO:0060090">
    <property type="term" value="F:molecular adaptor activity"/>
    <property type="evidence" value="ECO:0007669"/>
    <property type="project" value="TreeGrafter"/>
</dbReference>
<dbReference type="InterPro" id="IPR005026">
    <property type="entry name" value="SAPAP"/>
</dbReference>
<dbReference type="InParanoid" id="A0A672N5I1"/>
<reference evidence="4" key="1">
    <citation type="submission" date="2025-08" db="UniProtKB">
        <authorList>
            <consortium name="Ensembl"/>
        </authorList>
    </citation>
    <scope>IDENTIFICATION</scope>
</reference>
<feature type="compositionally biased region" description="Low complexity" evidence="2">
    <location>
        <begin position="226"/>
        <end position="245"/>
    </location>
</feature>
<comment type="similarity">
    <text evidence="1">Belongs to the SAPAP family.</text>
</comment>
<evidence type="ECO:0000313" key="5">
    <source>
        <dbReference type="Proteomes" id="UP000472262"/>
    </source>
</evidence>
<feature type="transmembrane region" description="Helical" evidence="3">
    <location>
        <begin position="256"/>
        <end position="280"/>
    </location>
</feature>